<dbReference type="AlphaFoldDB" id="A0A653F0Z5"/>
<gene>
    <name evidence="3" type="ORF">BIN_B_03945</name>
</gene>
<dbReference type="PANTHER" id="PTHR40763:SF4">
    <property type="entry name" value="DUF1707 DOMAIN-CONTAINING PROTEIN"/>
    <property type="match status" value="1"/>
</dbReference>
<organism evidence="3">
    <name type="scientific">Mycobacterium kansasii</name>
    <dbReference type="NCBI Taxonomy" id="1768"/>
    <lineage>
        <taxon>Bacteria</taxon>
        <taxon>Bacillati</taxon>
        <taxon>Actinomycetota</taxon>
        <taxon>Actinomycetes</taxon>
        <taxon>Mycobacteriales</taxon>
        <taxon>Mycobacteriaceae</taxon>
        <taxon>Mycobacterium</taxon>
    </lineage>
</organism>
<evidence type="ECO:0000256" key="1">
    <source>
        <dbReference type="SAM" id="Phobius"/>
    </source>
</evidence>
<keyword evidence="1" id="KW-0472">Membrane</keyword>
<feature type="transmembrane region" description="Helical" evidence="1">
    <location>
        <begin position="104"/>
        <end position="126"/>
    </location>
</feature>
<feature type="domain" description="DUF1707" evidence="2">
    <location>
        <begin position="32"/>
        <end position="84"/>
    </location>
</feature>
<dbReference type="PANTHER" id="PTHR40763">
    <property type="entry name" value="MEMBRANE PROTEIN-RELATED"/>
    <property type="match status" value="1"/>
</dbReference>
<dbReference type="Pfam" id="PF08044">
    <property type="entry name" value="DUF1707"/>
    <property type="match status" value="1"/>
</dbReference>
<dbReference type="InterPro" id="IPR012551">
    <property type="entry name" value="DUF1707_SHOCT-like"/>
</dbReference>
<accession>A0A653F0Z5</accession>
<dbReference type="EMBL" id="LR589347">
    <property type="protein sequence ID" value="VTP03427.1"/>
    <property type="molecule type" value="Genomic_DNA"/>
</dbReference>
<proteinExistence type="predicted"/>
<name>A0A653F0Z5_MYCKA</name>
<reference evidence="3" key="1">
    <citation type="submission" date="2019-05" db="EMBL/GenBank/DDBJ databases">
        <authorList>
            <person name="Naeem R."/>
            <person name="Antony C."/>
            <person name="Guan Q."/>
        </authorList>
    </citation>
    <scope>NUCLEOTIDE SEQUENCE</scope>
    <source>
        <strain evidence="3">3</strain>
    </source>
</reference>
<sequence>MLYRVASSPTSTIIPVAKWLGAPLARGGSTTTRAKDSDRQDACQILDAALNDGQLSMEEHRDRVSTATKAVTLGDLQDLIADLQSERAPAEVPALKSRARRNGLGLLVAAFGVSVLLGVGIGWGLYGNTSSPLDFTTDPGAKPDGVAAVVLTPPKQLHSLGGLTGLLEQTRKRFGDTMGYRLVIYPTYAVLDRKDPADDRRVLSYTYRGGWGDPTSSAKSGTDGSLVDLGKFDVKATVGIMRGAAETLGMKPSDVTNMYLVIDPAEDPTTPGALSLSVYVSSDYGGGYIVFAGDGTVKQVSYPS</sequence>
<protein>
    <recommendedName>
        <fullName evidence="2">DUF1707 domain-containing protein</fullName>
    </recommendedName>
</protein>
<keyword evidence="1" id="KW-0812">Transmembrane</keyword>
<keyword evidence="1" id="KW-1133">Transmembrane helix</keyword>
<evidence type="ECO:0000313" key="3">
    <source>
        <dbReference type="EMBL" id="VTP03427.1"/>
    </source>
</evidence>
<evidence type="ECO:0000259" key="2">
    <source>
        <dbReference type="Pfam" id="PF08044"/>
    </source>
</evidence>